<feature type="compositionally biased region" description="Basic and acidic residues" evidence="1">
    <location>
        <begin position="311"/>
        <end position="321"/>
    </location>
</feature>
<name>K0R9A0_THAOC</name>
<protein>
    <submittedName>
        <fullName evidence="2">Uncharacterized protein</fullName>
    </submittedName>
</protein>
<feature type="region of interest" description="Disordered" evidence="1">
    <location>
        <begin position="302"/>
        <end position="321"/>
    </location>
</feature>
<comment type="caution">
    <text evidence="2">The sequence shown here is derived from an EMBL/GenBank/DDBJ whole genome shotgun (WGS) entry which is preliminary data.</text>
</comment>
<dbReference type="EMBL" id="AGNL01044168">
    <property type="protein sequence ID" value="EJK50133.1"/>
    <property type="molecule type" value="Genomic_DNA"/>
</dbReference>
<dbReference type="Proteomes" id="UP000266841">
    <property type="component" value="Unassembled WGS sequence"/>
</dbReference>
<proteinExistence type="predicted"/>
<evidence type="ECO:0000256" key="1">
    <source>
        <dbReference type="SAM" id="MobiDB-lite"/>
    </source>
</evidence>
<sequence>MIVDFGCYYHECFLRGIPEITCLVRRLPTGLGKCLPSKESEPDFYSMSLYFPLPKKEPANLGVAKPEPRVGEEGQPARMNEITKILRGPDPLPPPPLLRPQPPASGAEVLTHPREISSIASRKTRKMSILERARAEADNAFTQGYVPDYHVLVNSVPKVERTAAQIQAQTSAAVSQGHKVKVRSTSLASSPQPVINPTPGDACIKFSRGYVPEYHVLANSMQVGMSSAVNQEQEFALRSAVLTQPVSLIPGNLLVDIHGTVVGFAGYDNLRDAPLSESQMPEMTCASSSSYVESSRQMAHPDAAASFSRGSKCEVPETERSSTDRSIPFHVKMYEKLYRKIEPVHQG</sequence>
<reference evidence="2 3" key="1">
    <citation type="journal article" date="2012" name="Genome Biol.">
        <title>Genome and low-iron response of an oceanic diatom adapted to chronic iron limitation.</title>
        <authorList>
            <person name="Lommer M."/>
            <person name="Specht M."/>
            <person name="Roy A.S."/>
            <person name="Kraemer L."/>
            <person name="Andreson R."/>
            <person name="Gutowska M.A."/>
            <person name="Wolf J."/>
            <person name="Bergner S.V."/>
            <person name="Schilhabel M.B."/>
            <person name="Klostermeier U.C."/>
            <person name="Beiko R.G."/>
            <person name="Rosenstiel P."/>
            <person name="Hippler M."/>
            <person name="Laroche J."/>
        </authorList>
    </citation>
    <scope>NUCLEOTIDE SEQUENCE [LARGE SCALE GENOMIC DNA]</scope>
    <source>
        <strain evidence="2 3">CCMP1005</strain>
    </source>
</reference>
<gene>
    <name evidence="2" type="ORF">THAOC_30932</name>
</gene>
<dbReference type="AlphaFoldDB" id="K0R9A0"/>
<evidence type="ECO:0000313" key="2">
    <source>
        <dbReference type="EMBL" id="EJK50133.1"/>
    </source>
</evidence>
<accession>K0R9A0</accession>
<evidence type="ECO:0000313" key="3">
    <source>
        <dbReference type="Proteomes" id="UP000266841"/>
    </source>
</evidence>
<organism evidence="2 3">
    <name type="scientific">Thalassiosira oceanica</name>
    <name type="common">Marine diatom</name>
    <dbReference type="NCBI Taxonomy" id="159749"/>
    <lineage>
        <taxon>Eukaryota</taxon>
        <taxon>Sar</taxon>
        <taxon>Stramenopiles</taxon>
        <taxon>Ochrophyta</taxon>
        <taxon>Bacillariophyta</taxon>
        <taxon>Coscinodiscophyceae</taxon>
        <taxon>Thalassiosirophycidae</taxon>
        <taxon>Thalassiosirales</taxon>
        <taxon>Thalassiosiraceae</taxon>
        <taxon>Thalassiosira</taxon>
    </lineage>
</organism>
<keyword evidence="3" id="KW-1185">Reference proteome</keyword>